<keyword evidence="1" id="KW-1133">Transmembrane helix</keyword>
<feature type="transmembrane region" description="Helical" evidence="1">
    <location>
        <begin position="43"/>
        <end position="64"/>
    </location>
</feature>
<protein>
    <recommendedName>
        <fullName evidence="4">K(+)-transporting ATPase subunit F</fullName>
    </recommendedName>
</protein>
<feature type="transmembrane region" description="Helical" evidence="1">
    <location>
        <begin position="236"/>
        <end position="254"/>
    </location>
</feature>
<sequence length="259" mass="26892">MDTVRSGGRRTTPGALVAFARFVLCGGGVGLAAAFAVAGLAAWMPWALANALVTAASTLLGTELHARFTFGAGGRTTWRQHAQSAGSAGAAYAVTCAAMLVLHQVVAAPGAVLEQAVYLSASALAGIARFVVLRLVVFARGERRPAAADGARPLGCPPGRPLVRDVSKALTPPYGSRQRWPKPVGTGLSSSCQLLFRTSLGASDGRRGLRRHHDRGVRVRGPCRQGGDEAVTAENIVGLIVAVALLGYLVLALIHPERF</sequence>
<feature type="transmembrane region" description="Helical" evidence="1">
    <location>
        <begin position="12"/>
        <end position="37"/>
    </location>
</feature>
<keyword evidence="1" id="KW-0812">Transmembrane</keyword>
<name>A0ABP9I3Z8_9ACTN</name>
<dbReference type="Pfam" id="PF09604">
    <property type="entry name" value="Potass_KdpF"/>
    <property type="match status" value="1"/>
</dbReference>
<evidence type="ECO:0008006" key="4">
    <source>
        <dbReference type="Google" id="ProtNLM"/>
    </source>
</evidence>
<dbReference type="NCBIfam" id="TIGR02115">
    <property type="entry name" value="potass_kdpF"/>
    <property type="match status" value="1"/>
</dbReference>
<feature type="transmembrane region" description="Helical" evidence="1">
    <location>
        <begin position="117"/>
        <end position="137"/>
    </location>
</feature>
<dbReference type="InterPro" id="IPR011726">
    <property type="entry name" value="KdpF"/>
</dbReference>
<evidence type="ECO:0000313" key="3">
    <source>
        <dbReference type="Proteomes" id="UP001500610"/>
    </source>
</evidence>
<accession>A0ABP9I3Z8</accession>
<feature type="transmembrane region" description="Helical" evidence="1">
    <location>
        <begin position="85"/>
        <end position="105"/>
    </location>
</feature>
<dbReference type="EMBL" id="BAABIV010000011">
    <property type="protein sequence ID" value="GAA4986095.1"/>
    <property type="molecule type" value="Genomic_DNA"/>
</dbReference>
<evidence type="ECO:0000256" key="1">
    <source>
        <dbReference type="SAM" id="Phobius"/>
    </source>
</evidence>
<comment type="caution">
    <text evidence="2">The sequence shown here is derived from an EMBL/GenBank/DDBJ whole genome shotgun (WGS) entry which is preliminary data.</text>
</comment>
<dbReference type="Proteomes" id="UP001500610">
    <property type="component" value="Unassembled WGS sequence"/>
</dbReference>
<evidence type="ECO:0000313" key="2">
    <source>
        <dbReference type="EMBL" id="GAA4986095.1"/>
    </source>
</evidence>
<proteinExistence type="predicted"/>
<gene>
    <name evidence="2" type="ORF">GCM10023257_26920</name>
</gene>
<keyword evidence="1" id="KW-0472">Membrane</keyword>
<keyword evidence="3" id="KW-1185">Reference proteome</keyword>
<organism evidence="2 3">
    <name type="scientific">Streptomyces hyderabadensis</name>
    <dbReference type="NCBI Taxonomy" id="598549"/>
    <lineage>
        <taxon>Bacteria</taxon>
        <taxon>Bacillati</taxon>
        <taxon>Actinomycetota</taxon>
        <taxon>Actinomycetes</taxon>
        <taxon>Kitasatosporales</taxon>
        <taxon>Streptomycetaceae</taxon>
        <taxon>Streptomyces</taxon>
    </lineage>
</organism>
<reference evidence="3" key="1">
    <citation type="journal article" date="2019" name="Int. J. Syst. Evol. Microbiol.">
        <title>The Global Catalogue of Microorganisms (GCM) 10K type strain sequencing project: providing services to taxonomists for standard genome sequencing and annotation.</title>
        <authorList>
            <consortium name="The Broad Institute Genomics Platform"/>
            <consortium name="The Broad Institute Genome Sequencing Center for Infectious Disease"/>
            <person name="Wu L."/>
            <person name="Ma J."/>
        </authorList>
    </citation>
    <scope>NUCLEOTIDE SEQUENCE [LARGE SCALE GENOMIC DNA]</scope>
    <source>
        <strain evidence="3">JCM 17657</strain>
    </source>
</reference>